<dbReference type="PANTHER" id="PTHR13887">
    <property type="entry name" value="GLUTATHIONE S-TRANSFERASE KAPPA"/>
    <property type="match status" value="1"/>
</dbReference>
<protein>
    <submittedName>
        <fullName evidence="1">Putative DsbA family dithiol-disulfide isomerase</fullName>
    </submittedName>
</protein>
<sequence length="233" mass="26896">MQELTVELFSDVLCIWAYGAQPRIDQLKADYGDRVTLNYRFVPVFAAAHERIQDGWKDRGLYEGFNRNLHEVASQWDHIKLHPDVWLNDPPRSSSVAHLYLKALQELEQDGIFPVTPVSEYNDRTRFEEFLWRVRCAFFEQARNISRMDVLDQIAAELGLPVERVHALIDNGSAHAAFHLDTEARDRYQIPGSPTLIFNEGRQRLYGNVGYRIIDANISELLDSPTQGYASWC</sequence>
<name>A0A4R1H906_9GAMM</name>
<dbReference type="Pfam" id="PF13743">
    <property type="entry name" value="Thioredoxin_5"/>
    <property type="match status" value="1"/>
</dbReference>
<organism evidence="1 2">
    <name type="scientific">Thiogranum longum</name>
    <dbReference type="NCBI Taxonomy" id="1537524"/>
    <lineage>
        <taxon>Bacteria</taxon>
        <taxon>Pseudomonadati</taxon>
        <taxon>Pseudomonadota</taxon>
        <taxon>Gammaproteobacteria</taxon>
        <taxon>Chromatiales</taxon>
        <taxon>Ectothiorhodospiraceae</taxon>
        <taxon>Thiogranum</taxon>
    </lineage>
</organism>
<accession>A0A4R1H906</accession>
<dbReference type="GO" id="GO:0016491">
    <property type="term" value="F:oxidoreductase activity"/>
    <property type="evidence" value="ECO:0007669"/>
    <property type="project" value="InterPro"/>
</dbReference>
<dbReference type="GO" id="GO:0016853">
    <property type="term" value="F:isomerase activity"/>
    <property type="evidence" value="ECO:0007669"/>
    <property type="project" value="UniProtKB-KW"/>
</dbReference>
<dbReference type="Proteomes" id="UP000295707">
    <property type="component" value="Unassembled WGS sequence"/>
</dbReference>
<evidence type="ECO:0000313" key="2">
    <source>
        <dbReference type="Proteomes" id="UP000295707"/>
    </source>
</evidence>
<comment type="caution">
    <text evidence="1">The sequence shown here is derived from an EMBL/GenBank/DDBJ whole genome shotgun (WGS) entry which is preliminary data.</text>
</comment>
<dbReference type="SUPFAM" id="SSF52833">
    <property type="entry name" value="Thioredoxin-like"/>
    <property type="match status" value="1"/>
</dbReference>
<proteinExistence type="predicted"/>
<dbReference type="InterPro" id="IPR036249">
    <property type="entry name" value="Thioredoxin-like_sf"/>
</dbReference>
<dbReference type="Gene3D" id="3.40.30.10">
    <property type="entry name" value="Glutaredoxin"/>
    <property type="match status" value="1"/>
</dbReference>
<dbReference type="AlphaFoldDB" id="A0A4R1H906"/>
<keyword evidence="1" id="KW-0413">Isomerase</keyword>
<reference evidence="1 2" key="1">
    <citation type="submission" date="2019-03" db="EMBL/GenBank/DDBJ databases">
        <title>Genomic Encyclopedia of Type Strains, Phase IV (KMG-IV): sequencing the most valuable type-strain genomes for metagenomic binning, comparative biology and taxonomic classification.</title>
        <authorList>
            <person name="Goeker M."/>
        </authorList>
    </citation>
    <scope>NUCLEOTIDE SEQUENCE [LARGE SCALE GENOMIC DNA]</scope>
    <source>
        <strain evidence="1 2">DSM 19610</strain>
    </source>
</reference>
<keyword evidence="2" id="KW-1185">Reference proteome</keyword>
<gene>
    <name evidence="1" type="ORF">DFR30_1612</name>
</gene>
<dbReference type="PANTHER" id="PTHR13887:SF41">
    <property type="entry name" value="THIOREDOXIN SUPERFAMILY PROTEIN"/>
    <property type="match status" value="1"/>
</dbReference>
<dbReference type="RefSeq" id="WP_165869140.1">
    <property type="nucleotide sequence ID" value="NZ_SMFX01000001.1"/>
</dbReference>
<dbReference type="EMBL" id="SMFX01000001">
    <property type="protein sequence ID" value="TCK18334.1"/>
    <property type="molecule type" value="Genomic_DNA"/>
</dbReference>
<evidence type="ECO:0000313" key="1">
    <source>
        <dbReference type="EMBL" id="TCK18334.1"/>
    </source>
</evidence>